<dbReference type="PANTHER" id="PTHR43394">
    <property type="entry name" value="ATP-DEPENDENT PERMEASE MDL1, MITOCHONDRIAL"/>
    <property type="match status" value="1"/>
</dbReference>
<dbReference type="SMART" id="SM00382">
    <property type="entry name" value="AAA"/>
    <property type="match status" value="1"/>
</dbReference>
<evidence type="ECO:0000256" key="1">
    <source>
        <dbReference type="ARBA" id="ARBA00004651"/>
    </source>
</evidence>
<dbReference type="PROSITE" id="PS00211">
    <property type="entry name" value="ABC_TRANSPORTER_1"/>
    <property type="match status" value="1"/>
</dbReference>
<comment type="subcellular location">
    <subcellularLocation>
        <location evidence="1">Cell membrane</location>
        <topology evidence="1">Multi-pass membrane protein</topology>
    </subcellularLocation>
</comment>
<organism evidence="15 16">
    <name type="scientific">Selenomonas caprae</name>
    <dbReference type="NCBI Taxonomy" id="2606905"/>
    <lineage>
        <taxon>Bacteria</taxon>
        <taxon>Bacillati</taxon>
        <taxon>Bacillota</taxon>
        <taxon>Negativicutes</taxon>
        <taxon>Selenomonadales</taxon>
        <taxon>Selenomonadaceae</taxon>
        <taxon>Selenomonas</taxon>
    </lineage>
</organism>
<dbReference type="PROSITE" id="PS50893">
    <property type="entry name" value="ABC_TRANSPORTER_2"/>
    <property type="match status" value="1"/>
</dbReference>
<evidence type="ECO:0000256" key="3">
    <source>
        <dbReference type="ARBA" id="ARBA00022475"/>
    </source>
</evidence>
<accession>A0A5D6WT54</accession>
<dbReference type="GO" id="GO:0015421">
    <property type="term" value="F:ABC-type oligopeptide transporter activity"/>
    <property type="evidence" value="ECO:0007669"/>
    <property type="project" value="TreeGrafter"/>
</dbReference>
<dbReference type="Pfam" id="PF00664">
    <property type="entry name" value="ABC_membrane"/>
    <property type="match status" value="1"/>
</dbReference>
<reference evidence="15 16" key="1">
    <citation type="submission" date="2019-08" db="EMBL/GenBank/DDBJ databases">
        <title>Selenomonas sp. mPRGC5 and Selenomonas sp. mPRGC8 isolated from ruminal fluid of dairy goat (Capra hircus).</title>
        <authorList>
            <person name="Poothong S."/>
            <person name="Nuengjamnong C."/>
            <person name="Tanasupawat S."/>
        </authorList>
    </citation>
    <scope>NUCLEOTIDE SEQUENCE [LARGE SCALE GENOMIC DNA]</scope>
    <source>
        <strain evidence="16">mPRGC8</strain>
    </source>
</reference>
<evidence type="ECO:0000259" key="12">
    <source>
        <dbReference type="PROSITE" id="PS50893"/>
    </source>
</evidence>
<dbReference type="GO" id="GO:0006508">
    <property type="term" value="P:proteolysis"/>
    <property type="evidence" value="ECO:0007669"/>
    <property type="project" value="InterPro"/>
</dbReference>
<keyword evidence="8" id="KW-0067">ATP-binding</keyword>
<dbReference type="GO" id="GO:0005524">
    <property type="term" value="F:ATP binding"/>
    <property type="evidence" value="ECO:0007669"/>
    <property type="project" value="UniProtKB-KW"/>
</dbReference>
<dbReference type="InterPro" id="IPR017871">
    <property type="entry name" value="ABC_transporter-like_CS"/>
</dbReference>
<protein>
    <submittedName>
        <fullName evidence="15">NHLP family bacteriocin export ABC transporter peptidase/permease/ATPase subunit</fullName>
    </submittedName>
</protein>
<feature type="transmembrane region" description="Helical" evidence="11">
    <location>
        <begin position="324"/>
        <end position="344"/>
    </location>
</feature>
<dbReference type="GO" id="GO:0016887">
    <property type="term" value="F:ATP hydrolysis activity"/>
    <property type="evidence" value="ECO:0007669"/>
    <property type="project" value="InterPro"/>
</dbReference>
<dbReference type="Proteomes" id="UP000322783">
    <property type="component" value="Unassembled WGS sequence"/>
</dbReference>
<evidence type="ECO:0000313" key="16">
    <source>
        <dbReference type="Proteomes" id="UP000322783"/>
    </source>
</evidence>
<dbReference type="NCBIfam" id="TIGR03796">
    <property type="entry name" value="NHLM_micro_ABC1"/>
    <property type="match status" value="1"/>
</dbReference>
<gene>
    <name evidence="15" type="ORF">FZ041_00890</name>
</gene>
<dbReference type="GO" id="GO:0005886">
    <property type="term" value="C:plasma membrane"/>
    <property type="evidence" value="ECO:0007669"/>
    <property type="project" value="UniProtKB-SubCell"/>
</dbReference>
<keyword evidence="16" id="KW-1185">Reference proteome</keyword>
<evidence type="ECO:0000259" key="14">
    <source>
        <dbReference type="PROSITE" id="PS50990"/>
    </source>
</evidence>
<evidence type="ECO:0000256" key="6">
    <source>
        <dbReference type="ARBA" id="ARBA00022801"/>
    </source>
</evidence>
<dbReference type="EMBL" id="VTOZ01000001">
    <property type="protein sequence ID" value="TYZ31097.1"/>
    <property type="molecule type" value="Genomic_DNA"/>
</dbReference>
<dbReference type="Gene3D" id="3.90.70.10">
    <property type="entry name" value="Cysteine proteinases"/>
    <property type="match status" value="1"/>
</dbReference>
<keyword evidence="6" id="KW-0378">Hydrolase</keyword>
<evidence type="ECO:0000256" key="4">
    <source>
        <dbReference type="ARBA" id="ARBA00022692"/>
    </source>
</evidence>
<feature type="transmembrane region" description="Helical" evidence="11">
    <location>
        <begin position="223"/>
        <end position="244"/>
    </location>
</feature>
<sequence length="753" mass="83694">MVKGQVIRVNVIERLKNTFWSGKYRVKVPTVLQMEATECGAAALGMVLAHYGLWIPLEKLRAECGVNRDGSKASCVIRAARNRGCEADGYRWSAGDLLELAGEEDVFPLIIHWEFNHFVVLEGITNGKAYLNDPAMGRRTVPWEEFRTSYTGVSLQIMPGPDFQKAGHRYNVFKDVAGKLLQDRWALTFIIILELCAIIPGLAGPVMSQIFLDDILTRKHLDWMTNFCLAMTVSFILSGIMTWLRAVVLTQWQRKLTLADSSAYFWHLLKLPMQFFHQRYAAEVAGRVGFNESIAGTLSGPAATAVLDLFVAVFYLLLLLQYNVALTLIGVAFSSVEIILFFAMRRHLTDLNMRMQQDAGKAYGVAMNGLRMIETIKASGDEADFFTKWSGYQTKVLMASQETALWAMSVKLLPTLLAGINGALIMTVGGFSIMEGAMTAGMFMAFQHLMGSFQAPVNALVGLGATLQTTEMQMQRLNDVRAYEVDHLNFPTAEEEAAKSFPQERLSGDLLLKDVSFGYSPLEKPLLEHFDLHASPGRWVAVVGASGSGKSTLAKIVTGLYEEWSGEVRLDGVLRRDVPRKMITSSLAAVDQDIFLISGTVAENIALFDHTVSRSDIIAAAQDACIHEDILKLNGTYEAVIQEGGMNFSGGQRQRLEIARALAINPSLLVLDEATSALDPITEKRVLDNIRHRGCTCLIVAHRLSTIRDCDEIIVLSKGKIVERGKHREMIKHDGPYRRLIEEREQEEMESVE</sequence>
<keyword evidence="3" id="KW-1003">Cell membrane</keyword>
<evidence type="ECO:0000256" key="2">
    <source>
        <dbReference type="ARBA" id="ARBA00022448"/>
    </source>
</evidence>
<dbReference type="InterPro" id="IPR022514">
    <property type="entry name" value="NHPM_micro_ABC1"/>
</dbReference>
<dbReference type="FunFam" id="3.40.50.300:FF:000299">
    <property type="entry name" value="ABC transporter ATP-binding protein/permease"/>
    <property type="match status" value="1"/>
</dbReference>
<dbReference type="Pfam" id="PF03412">
    <property type="entry name" value="Peptidase_C39"/>
    <property type="match status" value="1"/>
</dbReference>
<keyword evidence="10 11" id="KW-0472">Membrane</keyword>
<dbReference type="SUPFAM" id="SSF90123">
    <property type="entry name" value="ABC transporter transmembrane region"/>
    <property type="match status" value="1"/>
</dbReference>
<dbReference type="CDD" id="cd18569">
    <property type="entry name" value="ABC_6TM_NHLM_bacteriocin"/>
    <property type="match status" value="1"/>
</dbReference>
<feature type="domain" description="ABC transporter" evidence="12">
    <location>
        <begin position="510"/>
        <end position="743"/>
    </location>
</feature>
<dbReference type="InterPro" id="IPR005074">
    <property type="entry name" value="Peptidase_C39"/>
</dbReference>
<feature type="transmembrane region" description="Helical" evidence="11">
    <location>
        <begin position="297"/>
        <end position="318"/>
    </location>
</feature>
<dbReference type="Gene3D" id="3.40.50.300">
    <property type="entry name" value="P-loop containing nucleotide triphosphate hydrolases"/>
    <property type="match status" value="1"/>
</dbReference>
<dbReference type="InterPro" id="IPR027417">
    <property type="entry name" value="P-loop_NTPase"/>
</dbReference>
<dbReference type="InterPro" id="IPR036640">
    <property type="entry name" value="ABC1_TM_sf"/>
</dbReference>
<dbReference type="InterPro" id="IPR011527">
    <property type="entry name" value="ABC1_TM_dom"/>
</dbReference>
<keyword evidence="9 11" id="KW-1133">Transmembrane helix</keyword>
<evidence type="ECO:0000256" key="5">
    <source>
        <dbReference type="ARBA" id="ARBA00022741"/>
    </source>
</evidence>
<dbReference type="InterPro" id="IPR003439">
    <property type="entry name" value="ABC_transporter-like_ATP-bd"/>
</dbReference>
<feature type="transmembrane region" description="Helical" evidence="11">
    <location>
        <begin position="412"/>
        <end position="433"/>
    </location>
</feature>
<dbReference type="AlphaFoldDB" id="A0A5D6WT54"/>
<dbReference type="PROSITE" id="PS50929">
    <property type="entry name" value="ABC_TM1F"/>
    <property type="match status" value="1"/>
</dbReference>
<dbReference type="PROSITE" id="PS50990">
    <property type="entry name" value="PEPTIDASE_C39"/>
    <property type="match status" value="1"/>
</dbReference>
<evidence type="ECO:0000313" key="15">
    <source>
        <dbReference type="EMBL" id="TYZ31097.1"/>
    </source>
</evidence>
<dbReference type="PANTHER" id="PTHR43394:SF1">
    <property type="entry name" value="ATP-BINDING CASSETTE SUB-FAMILY B MEMBER 10, MITOCHONDRIAL"/>
    <property type="match status" value="1"/>
</dbReference>
<feature type="domain" description="Peptidase C39" evidence="14">
    <location>
        <begin position="33"/>
        <end position="157"/>
    </location>
</feature>
<evidence type="ECO:0000256" key="7">
    <source>
        <dbReference type="ARBA" id="ARBA00022807"/>
    </source>
</evidence>
<dbReference type="GO" id="GO:0008234">
    <property type="term" value="F:cysteine-type peptidase activity"/>
    <property type="evidence" value="ECO:0007669"/>
    <property type="project" value="UniProtKB-KW"/>
</dbReference>
<keyword evidence="4 11" id="KW-0812">Transmembrane</keyword>
<evidence type="ECO:0000256" key="8">
    <source>
        <dbReference type="ARBA" id="ARBA00022840"/>
    </source>
</evidence>
<evidence type="ECO:0000256" key="10">
    <source>
        <dbReference type="ARBA" id="ARBA00023136"/>
    </source>
</evidence>
<keyword evidence="2" id="KW-0813">Transport</keyword>
<dbReference type="Gene3D" id="1.20.1560.10">
    <property type="entry name" value="ABC transporter type 1, transmembrane domain"/>
    <property type="match status" value="1"/>
</dbReference>
<dbReference type="InterPro" id="IPR003593">
    <property type="entry name" value="AAA+_ATPase"/>
</dbReference>
<name>A0A5D6WT54_9FIRM</name>
<evidence type="ECO:0000259" key="13">
    <source>
        <dbReference type="PROSITE" id="PS50929"/>
    </source>
</evidence>
<evidence type="ECO:0000256" key="9">
    <source>
        <dbReference type="ARBA" id="ARBA00022989"/>
    </source>
</evidence>
<comment type="caution">
    <text evidence="15">The sequence shown here is derived from an EMBL/GenBank/DDBJ whole genome shotgun (WGS) entry which is preliminary data.</text>
</comment>
<keyword evidence="7" id="KW-0788">Thiol protease</keyword>
<keyword evidence="5" id="KW-0547">Nucleotide-binding</keyword>
<dbReference type="InterPro" id="IPR039421">
    <property type="entry name" value="Type_1_exporter"/>
</dbReference>
<evidence type="ECO:0000256" key="11">
    <source>
        <dbReference type="SAM" id="Phobius"/>
    </source>
</evidence>
<proteinExistence type="predicted"/>
<feature type="transmembrane region" description="Helical" evidence="11">
    <location>
        <begin position="185"/>
        <end position="203"/>
    </location>
</feature>
<keyword evidence="7" id="KW-0645">Protease</keyword>
<dbReference type="Pfam" id="PF00005">
    <property type="entry name" value="ABC_tran"/>
    <property type="match status" value="1"/>
</dbReference>
<feature type="domain" description="ABC transmembrane type-1" evidence="13">
    <location>
        <begin position="189"/>
        <end position="469"/>
    </location>
</feature>
<dbReference type="SUPFAM" id="SSF52540">
    <property type="entry name" value="P-loop containing nucleoside triphosphate hydrolases"/>
    <property type="match status" value="1"/>
</dbReference>